<proteinExistence type="predicted"/>
<accession>A0AAU8KZW3</accession>
<dbReference type="Gene3D" id="1.10.3210.10">
    <property type="entry name" value="Hypothetical protein af1432"/>
    <property type="match status" value="1"/>
</dbReference>
<organism evidence="2">
    <name type="scientific">Pantoea phage Survivor</name>
    <dbReference type="NCBI Taxonomy" id="3232176"/>
    <lineage>
        <taxon>Viruses</taxon>
        <taxon>Duplodnaviria</taxon>
        <taxon>Heunggongvirae</taxon>
        <taxon>Uroviricota</taxon>
        <taxon>Caudoviricetes</taxon>
    </lineage>
</organism>
<reference evidence="2" key="1">
    <citation type="submission" date="2024-06" db="EMBL/GenBank/DDBJ databases">
        <authorList>
            <person name="Gannavaram S."/>
            <person name="Nemani S."/>
            <person name="Datta M."/>
            <person name="Picchiottino A."/>
            <person name="Mereddy A."/>
            <person name="Gannavaram N."/>
            <person name="Honeycutt C."/>
            <person name="Tran D."/>
            <person name="Choi K."/>
            <person name="Srinivasan K."/>
            <person name="Johnson A."/>
        </authorList>
    </citation>
    <scope>NUCLEOTIDE SEQUENCE</scope>
</reference>
<dbReference type="CDD" id="cd00077">
    <property type="entry name" value="HDc"/>
    <property type="match status" value="1"/>
</dbReference>
<dbReference type="InterPro" id="IPR003607">
    <property type="entry name" value="HD/PDEase_dom"/>
</dbReference>
<name>A0AAU8KZW3_9CAUD</name>
<dbReference type="SUPFAM" id="SSF109604">
    <property type="entry name" value="HD-domain/PDEase-like"/>
    <property type="match status" value="1"/>
</dbReference>
<dbReference type="InterPro" id="IPR006674">
    <property type="entry name" value="HD_domain"/>
</dbReference>
<sequence length="242" mass="28059">MENTVITHDEKKVQADKEWAQLFDYKMQKELLRYCVYSISLNDIAHNLGHVWDVCNLGKSICDELGVDERTRMLVYLGCLLHDIGCRYERKHHHLIGYGLVYELVGRYWPGEFTDDELLTIATAVLEHRSSNKDKPSNFVSSIVSVADSGAPDFNKYVRRAIQFRLKMNLGEDILIEEVYKHLLEKFGVEGYHWKSYPDIGMELFKTEWDDFSNKLYDEQFTMDCIKTTYMQLGGICGVGSS</sequence>
<dbReference type="Pfam" id="PF01966">
    <property type="entry name" value="HD"/>
    <property type="match status" value="1"/>
</dbReference>
<feature type="domain" description="HD" evidence="1">
    <location>
        <begin position="48"/>
        <end position="149"/>
    </location>
</feature>
<dbReference type="EMBL" id="PP885733">
    <property type="protein sequence ID" value="XCN28388.1"/>
    <property type="molecule type" value="Genomic_DNA"/>
</dbReference>
<protein>
    <submittedName>
        <fullName evidence="2">Cyclic di-GMP phosphodiesterase</fullName>
    </submittedName>
</protein>
<evidence type="ECO:0000259" key="1">
    <source>
        <dbReference type="Pfam" id="PF01966"/>
    </source>
</evidence>
<evidence type="ECO:0000313" key="2">
    <source>
        <dbReference type="EMBL" id="XCN28388.1"/>
    </source>
</evidence>